<evidence type="ECO:0000313" key="4">
    <source>
        <dbReference type="Proteomes" id="UP000196655"/>
    </source>
</evidence>
<feature type="domain" description="Rhodanese" evidence="2">
    <location>
        <begin position="14"/>
        <end position="122"/>
    </location>
</feature>
<feature type="domain" description="Rhodanese" evidence="2">
    <location>
        <begin position="185"/>
        <end position="269"/>
    </location>
</feature>
<evidence type="ECO:0000259" key="2">
    <source>
        <dbReference type="PROSITE" id="PS50206"/>
    </source>
</evidence>
<dbReference type="Pfam" id="PF00581">
    <property type="entry name" value="Rhodanese"/>
    <property type="match status" value="2"/>
</dbReference>
<dbReference type="Gene3D" id="3.40.250.10">
    <property type="entry name" value="Rhodanese-like domain"/>
    <property type="match status" value="2"/>
</dbReference>
<dbReference type="AlphaFoldDB" id="A0A211ZW00"/>
<dbReference type="PANTHER" id="PTHR43855:SF1">
    <property type="entry name" value="THIOSULFATE SULFURTRANSFERASE"/>
    <property type="match status" value="1"/>
</dbReference>
<accession>A0A211ZW00</accession>
<protein>
    <recommendedName>
        <fullName evidence="2">Rhodanese domain-containing protein</fullName>
    </recommendedName>
</protein>
<dbReference type="InterPro" id="IPR051126">
    <property type="entry name" value="Thiosulfate_sulfurtransferase"/>
</dbReference>
<proteinExistence type="predicted"/>
<keyword evidence="1" id="KW-0677">Repeat</keyword>
<organism evidence="3 4">
    <name type="scientific">Inquilinus limosus</name>
    <dbReference type="NCBI Taxonomy" id="171674"/>
    <lineage>
        <taxon>Bacteria</taxon>
        <taxon>Pseudomonadati</taxon>
        <taxon>Pseudomonadota</taxon>
        <taxon>Alphaproteobacteria</taxon>
        <taxon>Rhodospirillales</taxon>
        <taxon>Rhodospirillaceae</taxon>
        <taxon>Inquilinus</taxon>
    </lineage>
</organism>
<dbReference type="SMART" id="SM00450">
    <property type="entry name" value="RHOD"/>
    <property type="match status" value="2"/>
</dbReference>
<reference evidence="4" key="1">
    <citation type="submission" date="2017-05" db="EMBL/GenBank/DDBJ databases">
        <authorList>
            <person name="Macchi M."/>
            <person name="Festa S."/>
            <person name="Coppotelli B.M."/>
            <person name="Morelli I.S."/>
        </authorList>
    </citation>
    <scope>NUCLEOTIDE SEQUENCE [LARGE SCALE GENOMIC DNA]</scope>
    <source>
        <strain evidence="4">I</strain>
    </source>
</reference>
<dbReference type="InterPro" id="IPR001763">
    <property type="entry name" value="Rhodanese-like_dom"/>
</dbReference>
<name>A0A211ZW00_9PROT</name>
<dbReference type="PANTHER" id="PTHR43855">
    <property type="entry name" value="THIOSULFATE SULFURTRANSFERASE"/>
    <property type="match status" value="1"/>
</dbReference>
<dbReference type="EMBL" id="NHON01000001">
    <property type="protein sequence ID" value="OWJ69257.1"/>
    <property type="molecule type" value="Genomic_DNA"/>
</dbReference>
<sequence>MTIGAAELRDRLASGERLILADERPEAEWRRATIPGAIGLNVYDYFIPRSDRAGVGAMAGAAAGAFAATGIDGSVPVVHFEQATGMISPRGLWFQDFLGLPGGLILDGGIDAWIASGGPTQPGTGPALAVTAATALPEPPAPRLDLVATIDEVAGLDPGRTTLLDVRRRSEHDGSFAHPCCARPGRIPHSAFLFWEDLLEGGRYRPAAEIAALAAAAGLSPDRKVITYCHRGARAATALYALRLAGYRDVAVFVGSWHEWAARADLDIEKG</sequence>
<evidence type="ECO:0000313" key="3">
    <source>
        <dbReference type="EMBL" id="OWJ69257.1"/>
    </source>
</evidence>
<keyword evidence="4" id="KW-1185">Reference proteome</keyword>
<dbReference type="SUPFAM" id="SSF52821">
    <property type="entry name" value="Rhodanese/Cell cycle control phosphatase"/>
    <property type="match status" value="2"/>
</dbReference>
<dbReference type="Proteomes" id="UP000196655">
    <property type="component" value="Unassembled WGS sequence"/>
</dbReference>
<dbReference type="PROSITE" id="PS50206">
    <property type="entry name" value="RHODANESE_3"/>
    <property type="match status" value="2"/>
</dbReference>
<comment type="caution">
    <text evidence="3">The sequence shown here is derived from an EMBL/GenBank/DDBJ whole genome shotgun (WGS) entry which is preliminary data.</text>
</comment>
<dbReference type="InterPro" id="IPR036873">
    <property type="entry name" value="Rhodanese-like_dom_sf"/>
</dbReference>
<gene>
    <name evidence="3" type="ORF">BWR60_00770</name>
</gene>
<evidence type="ECO:0000256" key="1">
    <source>
        <dbReference type="ARBA" id="ARBA00022737"/>
    </source>
</evidence>